<feature type="domain" description="Transposase (putative) gypsy type" evidence="1">
    <location>
        <begin position="54"/>
        <end position="116"/>
    </location>
</feature>
<dbReference type="EMBL" id="JAUUTY010000005">
    <property type="protein sequence ID" value="KAK1628993.1"/>
    <property type="molecule type" value="Genomic_DNA"/>
</dbReference>
<comment type="caution">
    <text evidence="2">The sequence shown here is derived from an EMBL/GenBank/DDBJ whole genome shotgun (WGS) entry which is preliminary data.</text>
</comment>
<proteinExistence type="predicted"/>
<protein>
    <recommendedName>
        <fullName evidence="1">Transposase (putative) gypsy type domain-containing protein</fullName>
    </recommendedName>
</protein>
<organism evidence="2 3">
    <name type="scientific">Lolium multiflorum</name>
    <name type="common">Italian ryegrass</name>
    <name type="synonym">Lolium perenne subsp. multiflorum</name>
    <dbReference type="NCBI Taxonomy" id="4521"/>
    <lineage>
        <taxon>Eukaryota</taxon>
        <taxon>Viridiplantae</taxon>
        <taxon>Streptophyta</taxon>
        <taxon>Embryophyta</taxon>
        <taxon>Tracheophyta</taxon>
        <taxon>Spermatophyta</taxon>
        <taxon>Magnoliopsida</taxon>
        <taxon>Liliopsida</taxon>
        <taxon>Poales</taxon>
        <taxon>Poaceae</taxon>
        <taxon>BOP clade</taxon>
        <taxon>Pooideae</taxon>
        <taxon>Poodae</taxon>
        <taxon>Poeae</taxon>
        <taxon>Poeae Chloroplast Group 2 (Poeae type)</taxon>
        <taxon>Loliodinae</taxon>
        <taxon>Loliinae</taxon>
        <taxon>Lolium</taxon>
    </lineage>
</organism>
<accession>A0AAD8RNG1</accession>
<dbReference type="Pfam" id="PF04195">
    <property type="entry name" value="Transposase_28"/>
    <property type="match status" value="1"/>
</dbReference>
<dbReference type="InterPro" id="IPR007321">
    <property type="entry name" value="Transposase_28"/>
</dbReference>
<sequence>MATEDLGNMEWERSKISPQDINLLKKLGISKKEGALRFPSEESYPIPPMEYRVSFVDHLIRGLSAPIHNFLRGLLFMYGLHRTPNSILHISIFITLCEAFLGVQPNWALWKRIFFCRRNGSANVSYNIGGVVICVRPDVEYFDVKFPDSLQGWRKKWLYIHEENHGSVEDNILLLMGKRVKNMNLKILTMIPFLTRCLSLRFMETKHEGLARPGGTVAALPLLLPEERGTRLFLLSLNASILKKILGSNFAKKLIFDNYTSTRPGNAVPSSSYLKKAPVDDEFKIPRMPKTLPDLMEKFRDAPRIHGFVRPQLSAGARFAMMMIKICYPKFDMSQIVTKCLAKMAKRKRDVGKIDDLVTPVAEDMMDELLRMDAEFFVKGSYAEHSTRTVNTERMTIDNILGSH</sequence>
<evidence type="ECO:0000313" key="2">
    <source>
        <dbReference type="EMBL" id="KAK1628993.1"/>
    </source>
</evidence>
<dbReference type="PANTHER" id="PTHR33026:SF7">
    <property type="entry name" value="OS03G0100275 PROTEIN"/>
    <property type="match status" value="1"/>
</dbReference>
<reference evidence="2" key="1">
    <citation type="submission" date="2023-07" db="EMBL/GenBank/DDBJ databases">
        <title>A chromosome-level genome assembly of Lolium multiflorum.</title>
        <authorList>
            <person name="Chen Y."/>
            <person name="Copetti D."/>
            <person name="Kolliker R."/>
            <person name="Studer B."/>
        </authorList>
    </citation>
    <scope>NUCLEOTIDE SEQUENCE</scope>
    <source>
        <strain evidence="2">02402/16</strain>
        <tissue evidence="2">Leaf</tissue>
    </source>
</reference>
<evidence type="ECO:0000259" key="1">
    <source>
        <dbReference type="Pfam" id="PF04195"/>
    </source>
</evidence>
<dbReference type="AlphaFoldDB" id="A0AAD8RNG1"/>
<gene>
    <name evidence="2" type="ORF">QYE76_003308</name>
</gene>
<name>A0AAD8RNG1_LOLMU</name>
<dbReference type="PANTHER" id="PTHR33026">
    <property type="entry name" value="OS06G0360600 PROTEIN"/>
    <property type="match status" value="1"/>
</dbReference>
<evidence type="ECO:0000313" key="3">
    <source>
        <dbReference type="Proteomes" id="UP001231189"/>
    </source>
</evidence>
<dbReference type="Proteomes" id="UP001231189">
    <property type="component" value="Unassembled WGS sequence"/>
</dbReference>
<keyword evidence="3" id="KW-1185">Reference proteome</keyword>